<evidence type="ECO:0000256" key="3">
    <source>
        <dbReference type="PIRSR" id="PIRSR000390-2"/>
    </source>
</evidence>
<evidence type="ECO:0000256" key="1">
    <source>
        <dbReference type="ARBA" id="ARBA00037999"/>
    </source>
</evidence>
<keyword evidence="6" id="KW-1185">Reference proteome</keyword>
<evidence type="ECO:0000313" key="6">
    <source>
        <dbReference type="Proteomes" id="UP001238163"/>
    </source>
</evidence>
<dbReference type="PIRSF" id="PIRSF000390">
    <property type="entry name" value="PLP_StrS"/>
    <property type="match status" value="1"/>
</dbReference>
<comment type="caution">
    <text evidence="5">The sequence shown here is derived from an EMBL/GenBank/DDBJ whole genome shotgun (WGS) entry which is preliminary data.</text>
</comment>
<dbReference type="RefSeq" id="WP_307260296.1">
    <property type="nucleotide sequence ID" value="NZ_JAUSVL010000001.1"/>
</dbReference>
<dbReference type="InterPro" id="IPR015422">
    <property type="entry name" value="PyrdxlP-dep_Trfase_small"/>
</dbReference>
<organism evidence="5 6">
    <name type="scientific">Oligosphaera ethanolica</name>
    <dbReference type="NCBI Taxonomy" id="760260"/>
    <lineage>
        <taxon>Bacteria</taxon>
        <taxon>Pseudomonadati</taxon>
        <taxon>Lentisphaerota</taxon>
        <taxon>Oligosphaeria</taxon>
        <taxon>Oligosphaerales</taxon>
        <taxon>Oligosphaeraceae</taxon>
        <taxon>Oligosphaera</taxon>
    </lineage>
</organism>
<accession>A0AAE4AMW7</accession>
<dbReference type="InterPro" id="IPR015421">
    <property type="entry name" value="PyrdxlP-dep_Trfase_major"/>
</dbReference>
<name>A0AAE4AMW7_9BACT</name>
<dbReference type="InterPro" id="IPR000653">
    <property type="entry name" value="DegT/StrS_aminotransferase"/>
</dbReference>
<feature type="active site" description="Proton acceptor" evidence="2">
    <location>
        <position position="197"/>
    </location>
</feature>
<dbReference type="Pfam" id="PF01041">
    <property type="entry name" value="DegT_DnrJ_EryC1"/>
    <property type="match status" value="1"/>
</dbReference>
<sequence>MKHLAIHGGTPVAVGQFIETAWPPVCEATAEKLKQLYLSRAWSFNSPKEQEFEQAFAAYHGAKHGIFMANGTVTLECALTALGIGPGDEVIVPALTWIATAAAVKYVGAKVVFADIDPLTAALAPAAFEAQITTRTKAVIPVHLYGGMADLDHIIAIAQKHHLAVVEDCAHMQGGKWRGRGVGAWGDVGSFSFQQSKTLSGGESGICLTNDDKLAELLYRTKHIGYSRYDQQGQAGTPPPSGLLCHNYRGLAFPAQILLDQLDELPALLDRYNAFTDRLRELTGDIAGFRVQAPGRMASPQGYYACGLIFDGSEWHGIPKARFLQALRAEGIMGINGTYGPAYKHLLFNLHEKDYRNSGCPTAERLSERMLVLMHWHMSHRANADALASAIHKIADNRKELHEC</sequence>
<dbReference type="GO" id="GO:0030170">
    <property type="term" value="F:pyridoxal phosphate binding"/>
    <property type="evidence" value="ECO:0007669"/>
    <property type="project" value="TreeGrafter"/>
</dbReference>
<dbReference type="Gene3D" id="3.40.640.10">
    <property type="entry name" value="Type I PLP-dependent aspartate aminotransferase-like (Major domain)"/>
    <property type="match status" value="1"/>
</dbReference>
<dbReference type="EMBL" id="JAUSVL010000001">
    <property type="protein sequence ID" value="MDQ0288956.1"/>
    <property type="molecule type" value="Genomic_DNA"/>
</dbReference>
<evidence type="ECO:0000256" key="4">
    <source>
        <dbReference type="RuleBase" id="RU004508"/>
    </source>
</evidence>
<dbReference type="PANTHER" id="PTHR30244:SF34">
    <property type="entry name" value="DTDP-4-AMINO-4,6-DIDEOXYGALACTOSE TRANSAMINASE"/>
    <property type="match status" value="1"/>
</dbReference>
<feature type="modified residue" description="N6-(pyridoxal phosphate)lysine" evidence="3">
    <location>
        <position position="197"/>
    </location>
</feature>
<dbReference type="AlphaFoldDB" id="A0AAE4AMW7"/>
<dbReference type="PANTHER" id="PTHR30244">
    <property type="entry name" value="TRANSAMINASE"/>
    <property type="match status" value="1"/>
</dbReference>
<dbReference type="SUPFAM" id="SSF53383">
    <property type="entry name" value="PLP-dependent transferases"/>
    <property type="match status" value="1"/>
</dbReference>
<dbReference type="GO" id="GO:0008483">
    <property type="term" value="F:transaminase activity"/>
    <property type="evidence" value="ECO:0007669"/>
    <property type="project" value="TreeGrafter"/>
</dbReference>
<evidence type="ECO:0000256" key="2">
    <source>
        <dbReference type="PIRSR" id="PIRSR000390-1"/>
    </source>
</evidence>
<dbReference type="Proteomes" id="UP001238163">
    <property type="component" value="Unassembled WGS sequence"/>
</dbReference>
<evidence type="ECO:0000313" key="5">
    <source>
        <dbReference type="EMBL" id="MDQ0288956.1"/>
    </source>
</evidence>
<keyword evidence="3 4" id="KW-0663">Pyridoxal phosphate</keyword>
<dbReference type="InterPro" id="IPR015424">
    <property type="entry name" value="PyrdxlP-dep_Trfase"/>
</dbReference>
<gene>
    <name evidence="5" type="ORF">J3R75_001063</name>
</gene>
<protein>
    <submittedName>
        <fullName evidence="5">dTDP-4-amino-4,6-dideoxygalactose transaminase</fullName>
    </submittedName>
</protein>
<proteinExistence type="inferred from homology"/>
<dbReference type="GO" id="GO:0000271">
    <property type="term" value="P:polysaccharide biosynthetic process"/>
    <property type="evidence" value="ECO:0007669"/>
    <property type="project" value="TreeGrafter"/>
</dbReference>
<comment type="similarity">
    <text evidence="1 4">Belongs to the DegT/DnrJ/EryC1 family.</text>
</comment>
<reference evidence="5" key="1">
    <citation type="submission" date="2023-07" db="EMBL/GenBank/DDBJ databases">
        <title>Genomic Encyclopedia of Type Strains, Phase IV (KMG-IV): sequencing the most valuable type-strain genomes for metagenomic binning, comparative biology and taxonomic classification.</title>
        <authorList>
            <person name="Goeker M."/>
        </authorList>
    </citation>
    <scope>NUCLEOTIDE SEQUENCE</scope>
    <source>
        <strain evidence="5">DSM 24202</strain>
    </source>
</reference>
<dbReference type="Gene3D" id="3.90.1150.10">
    <property type="entry name" value="Aspartate Aminotransferase, domain 1"/>
    <property type="match status" value="1"/>
</dbReference>